<evidence type="ECO:0000259" key="4">
    <source>
        <dbReference type="SMART" id="SM00496"/>
    </source>
</evidence>
<dbReference type="GO" id="GO:0004519">
    <property type="term" value="F:endonuclease activity"/>
    <property type="evidence" value="ECO:0007669"/>
    <property type="project" value="UniProtKB-KW"/>
</dbReference>
<name>A0A8S5MJC2_9CAUD</name>
<dbReference type="GO" id="GO:0003677">
    <property type="term" value="F:DNA binding"/>
    <property type="evidence" value="ECO:0007669"/>
    <property type="project" value="InterPro"/>
</dbReference>
<accession>A0A8S5MJC2</accession>
<keyword evidence="3" id="KW-0378">Hydrolase</keyword>
<dbReference type="Pfam" id="PF07460">
    <property type="entry name" value="NUMOD3"/>
    <property type="match status" value="2"/>
</dbReference>
<dbReference type="InterPro" id="IPR003611">
    <property type="entry name" value="NUMOD3"/>
</dbReference>
<keyword evidence="2 5" id="KW-0255">Endonuclease</keyword>
<protein>
    <submittedName>
        <fullName evidence="5">Intron associated endonuclease</fullName>
    </submittedName>
</protein>
<dbReference type="Pfam" id="PF07453">
    <property type="entry name" value="NUMOD1"/>
    <property type="match status" value="1"/>
</dbReference>
<evidence type="ECO:0000256" key="1">
    <source>
        <dbReference type="ARBA" id="ARBA00022722"/>
    </source>
</evidence>
<dbReference type="InterPro" id="IPR003647">
    <property type="entry name" value="Intron_nuc_1_rpt"/>
</dbReference>
<dbReference type="Gene3D" id="1.10.10.10">
    <property type="entry name" value="Winged helix-like DNA-binding domain superfamily/Winged helix DNA-binding domain"/>
    <property type="match status" value="1"/>
</dbReference>
<feature type="domain" description="Nuclease associated modular" evidence="4">
    <location>
        <begin position="14"/>
        <end position="30"/>
    </location>
</feature>
<dbReference type="InterPro" id="IPR010896">
    <property type="entry name" value="NUMOD1"/>
</dbReference>
<dbReference type="SUPFAM" id="SSF64496">
    <property type="entry name" value="DNA-binding domain of intron-encoded endonucleases"/>
    <property type="match status" value="1"/>
</dbReference>
<sequence>MGGDGTLGVTAWNKGIPCSEETKRKIGKANSGCNSAWWHKDFSEEHKRHISESKKGIATKVSKVLQFTMSGEFIKEYSSISEASRALGIDGSAITKCCRGKRNKVGNFKWRYKYENKNNKNTKVA</sequence>
<reference evidence="5" key="1">
    <citation type="journal article" date="2021" name="Proc. Natl. Acad. Sci. U.S.A.">
        <title>A Catalog of Tens of Thousands of Viruses from Human Metagenomes Reveals Hidden Associations with Chronic Diseases.</title>
        <authorList>
            <person name="Tisza M.J."/>
            <person name="Buck C.B."/>
        </authorList>
    </citation>
    <scope>NUCLEOTIDE SEQUENCE</scope>
    <source>
        <strain evidence="5">CtcfK29</strain>
    </source>
</reference>
<evidence type="ECO:0000313" key="5">
    <source>
        <dbReference type="EMBL" id="DAD82302.1"/>
    </source>
</evidence>
<dbReference type="SMART" id="SM00496">
    <property type="entry name" value="IENR2"/>
    <property type="match status" value="2"/>
</dbReference>
<dbReference type="GO" id="GO:0016787">
    <property type="term" value="F:hydrolase activity"/>
    <property type="evidence" value="ECO:0007669"/>
    <property type="project" value="UniProtKB-KW"/>
</dbReference>
<evidence type="ECO:0000256" key="3">
    <source>
        <dbReference type="ARBA" id="ARBA00022801"/>
    </source>
</evidence>
<dbReference type="InterPro" id="IPR036388">
    <property type="entry name" value="WH-like_DNA-bd_sf"/>
</dbReference>
<dbReference type="EMBL" id="BK014916">
    <property type="protein sequence ID" value="DAD82302.1"/>
    <property type="molecule type" value="Genomic_DNA"/>
</dbReference>
<organism evidence="5">
    <name type="scientific">CrAss-like virus sp. ctcfK29</name>
    <dbReference type="NCBI Taxonomy" id="2826827"/>
    <lineage>
        <taxon>Viruses</taxon>
        <taxon>Duplodnaviria</taxon>
        <taxon>Heunggongvirae</taxon>
        <taxon>Uroviricota</taxon>
        <taxon>Caudoviricetes</taxon>
        <taxon>Crassvirales</taxon>
    </lineage>
</organism>
<proteinExistence type="predicted"/>
<dbReference type="SMART" id="SM00497">
    <property type="entry name" value="IENR1"/>
    <property type="match status" value="1"/>
</dbReference>
<keyword evidence="1" id="KW-0540">Nuclease</keyword>
<evidence type="ECO:0000256" key="2">
    <source>
        <dbReference type="ARBA" id="ARBA00022759"/>
    </source>
</evidence>
<feature type="domain" description="Nuclease associated modular" evidence="4">
    <location>
        <begin position="38"/>
        <end position="54"/>
    </location>
</feature>